<dbReference type="AlphaFoldDB" id="A0A4S2ML78"/>
<evidence type="ECO:0000256" key="1">
    <source>
        <dbReference type="ARBA" id="ARBA00004123"/>
    </source>
</evidence>
<feature type="compositionally biased region" description="Acidic residues" evidence="5">
    <location>
        <begin position="423"/>
        <end position="435"/>
    </location>
</feature>
<evidence type="ECO:0000313" key="8">
    <source>
        <dbReference type="EMBL" id="TGZ77760.1"/>
    </source>
</evidence>
<keyword evidence="4" id="KW-0539">Nucleus</keyword>
<feature type="compositionally biased region" description="Acidic residues" evidence="5">
    <location>
        <begin position="372"/>
        <end position="385"/>
    </location>
</feature>
<feature type="compositionally biased region" description="Acidic residues" evidence="5">
    <location>
        <begin position="461"/>
        <end position="470"/>
    </location>
</feature>
<dbReference type="GO" id="GO:0019237">
    <property type="term" value="F:centromeric DNA binding"/>
    <property type="evidence" value="ECO:0007669"/>
    <property type="project" value="InterPro"/>
</dbReference>
<dbReference type="InterPro" id="IPR028929">
    <property type="entry name" value="Mif2_N"/>
</dbReference>
<feature type="region of interest" description="Disordered" evidence="5">
    <location>
        <begin position="673"/>
        <end position="745"/>
    </location>
</feature>
<dbReference type="SUPFAM" id="SSF51182">
    <property type="entry name" value="RmlC-like cupins"/>
    <property type="match status" value="1"/>
</dbReference>
<evidence type="ECO:0000259" key="6">
    <source>
        <dbReference type="Pfam" id="PF11699"/>
    </source>
</evidence>
<feature type="compositionally biased region" description="Basic residues" evidence="5">
    <location>
        <begin position="477"/>
        <end position="491"/>
    </location>
</feature>
<keyword evidence="9" id="KW-1185">Reference proteome</keyword>
<organism evidence="8 9">
    <name type="scientific">Ascodesmis nigricans</name>
    <dbReference type="NCBI Taxonomy" id="341454"/>
    <lineage>
        <taxon>Eukaryota</taxon>
        <taxon>Fungi</taxon>
        <taxon>Dikarya</taxon>
        <taxon>Ascomycota</taxon>
        <taxon>Pezizomycotina</taxon>
        <taxon>Pezizomycetes</taxon>
        <taxon>Pezizales</taxon>
        <taxon>Ascodesmidaceae</taxon>
        <taxon>Ascodesmis</taxon>
    </lineage>
</organism>
<comment type="subcellular location">
    <subcellularLocation>
        <location evidence="1">Nucleus</location>
    </subcellularLocation>
</comment>
<feature type="compositionally biased region" description="Basic and acidic residues" evidence="5">
    <location>
        <begin position="336"/>
        <end position="363"/>
    </location>
</feature>
<feature type="compositionally biased region" description="Acidic residues" evidence="5">
    <location>
        <begin position="269"/>
        <end position="281"/>
    </location>
</feature>
<dbReference type="InterPro" id="IPR025974">
    <property type="entry name" value="Mif2/CENP-C_cupin"/>
</dbReference>
<feature type="compositionally biased region" description="Acidic residues" evidence="5">
    <location>
        <begin position="303"/>
        <end position="322"/>
    </location>
</feature>
<evidence type="ECO:0000256" key="2">
    <source>
        <dbReference type="ARBA" id="ARBA00010291"/>
    </source>
</evidence>
<evidence type="ECO:0000256" key="4">
    <source>
        <dbReference type="ARBA" id="ARBA00023242"/>
    </source>
</evidence>
<evidence type="ECO:0000256" key="3">
    <source>
        <dbReference type="ARBA" id="ARBA00023125"/>
    </source>
</evidence>
<feature type="compositionally biased region" description="Low complexity" evidence="5">
    <location>
        <begin position="555"/>
        <end position="590"/>
    </location>
</feature>
<dbReference type="OrthoDB" id="1939643at2759"/>
<feature type="compositionally biased region" description="Polar residues" evidence="5">
    <location>
        <begin position="592"/>
        <end position="604"/>
    </location>
</feature>
<dbReference type="Gene3D" id="2.60.120.10">
    <property type="entry name" value="Jelly Rolls"/>
    <property type="match status" value="1"/>
</dbReference>
<dbReference type="PANTHER" id="PTHR16684">
    <property type="entry name" value="CENTROMERE PROTEIN C"/>
    <property type="match status" value="1"/>
</dbReference>
<dbReference type="GO" id="GO:0051315">
    <property type="term" value="P:attachment of mitotic spindle microtubules to kinetochore"/>
    <property type="evidence" value="ECO:0007669"/>
    <property type="project" value="TreeGrafter"/>
</dbReference>
<dbReference type="EMBL" id="ML220149">
    <property type="protein sequence ID" value="TGZ77760.1"/>
    <property type="molecule type" value="Genomic_DNA"/>
</dbReference>
<feature type="compositionally biased region" description="Polar residues" evidence="5">
    <location>
        <begin position="221"/>
        <end position="240"/>
    </location>
</feature>
<evidence type="ECO:0000256" key="5">
    <source>
        <dbReference type="SAM" id="MobiDB-lite"/>
    </source>
</evidence>
<dbReference type="GO" id="GO:0005634">
    <property type="term" value="C:nucleus"/>
    <property type="evidence" value="ECO:0007669"/>
    <property type="project" value="UniProtKB-SubCell"/>
</dbReference>
<feature type="domain" description="Mif2/CENP-C cupin" evidence="6">
    <location>
        <begin position="796"/>
        <end position="880"/>
    </location>
</feature>
<evidence type="ECO:0000259" key="7">
    <source>
        <dbReference type="Pfam" id="PF15624"/>
    </source>
</evidence>
<feature type="compositionally biased region" description="Acidic residues" evidence="5">
    <location>
        <begin position="498"/>
        <end position="510"/>
    </location>
</feature>
<feature type="compositionally biased region" description="Low complexity" evidence="5">
    <location>
        <begin position="124"/>
        <end position="135"/>
    </location>
</feature>
<feature type="compositionally biased region" description="Basic residues" evidence="5">
    <location>
        <begin position="530"/>
        <end position="540"/>
    </location>
</feature>
<protein>
    <recommendedName>
        <fullName evidence="10">Mif2/CENP-C cupin domain-containing protein</fullName>
    </recommendedName>
</protein>
<feature type="compositionally biased region" description="Polar residues" evidence="5">
    <location>
        <begin position="59"/>
        <end position="80"/>
    </location>
</feature>
<dbReference type="InParanoid" id="A0A4S2ML78"/>
<dbReference type="GO" id="GO:0051382">
    <property type="term" value="P:kinetochore assembly"/>
    <property type="evidence" value="ECO:0007669"/>
    <property type="project" value="InterPro"/>
</dbReference>
<feature type="compositionally biased region" description="Basic and acidic residues" evidence="5">
    <location>
        <begin position="678"/>
        <end position="689"/>
    </location>
</feature>
<dbReference type="GO" id="GO:0000776">
    <property type="term" value="C:kinetochore"/>
    <property type="evidence" value="ECO:0007669"/>
    <property type="project" value="InterPro"/>
</dbReference>
<dbReference type="Proteomes" id="UP000298138">
    <property type="component" value="Unassembled WGS sequence"/>
</dbReference>
<dbReference type="InterPro" id="IPR014710">
    <property type="entry name" value="RmlC-like_jellyroll"/>
</dbReference>
<evidence type="ECO:0000313" key="9">
    <source>
        <dbReference type="Proteomes" id="UP000298138"/>
    </source>
</evidence>
<keyword evidence="3" id="KW-0238">DNA-binding</keyword>
<proteinExistence type="inferred from homology"/>
<sequence>MAAAASRREGNYTDIGVAGRKTGLAITNVARDDDGMEDMDAFFSPDKSMHHTAADFPASDTTTGNASASMDLVHSSSSGGANLLNALSAHRNPSYRQHSLPPARRSPSRISVSGTPRRASSVAPGSSPGRRMSSPVKPTPSRKLDFGKKRVVLSPSRPAVNGAAKRPGGLFGSLLNGSSSSSSPPHMKQKNGGATAGKRGLEKIKDVEEEEESRIEIPPIQTQHEIPSTQKQRPTPSPAVSRSLVDPKKHHKKRGLLASKKNTKAFSFELDDDEDSEEDEAGQQIQEESLLDSMAQENFLLNVDEDEEMPVAPLELEEEEEREPSPVKKPKAAAKKGKDIKKAKPKEKPAPKQEPKKSAVEKKKTTKTVIPETDDVEPSEEEEDLVVPSSPPVRAKAPVKGKASKASAPPPKQKGEKAKPVPVEEDEEEEEEEKEEPAPPKKPSKPAAKSRTKKAAPVQESEAEEEEEPEAPPPPKKPTKTQKAAAKKRPLKTQLAPEPEEESEEEEEEASTPPKKPTKSRAKSPVPTKPTKKPTSKSRKASSSSSSTPKDDELAMAAAEPSAALPKSTRTTKFTTTKATKSSKPTAPTALAASQPSPSISTRPPRNARATSVDVINRQRIIHEPPPPTRSPSTDANGIRRSSRARVAPLQFWKNEKIRYALQRRESGPAMPAIQEIIRVESDSEEERKRVSRKRARKPAANGEEDDAGAKKRKKTVKGADTKKEKEEEDEAELNPGNPEPWERFTDDTGAVGIKLGSVRPHPSMQTDNADNEMMETEIAYSAERILTADVAMGNFRFVKTVTRAGFGTGVLTFRHKEEKRPKNSGTMFLVFYVVAGRASVRIADTQFRVGRGGQFMVPPGNMYSISNEFEPELKLFFAQHAEVEPFDLDNEEE</sequence>
<feature type="region of interest" description="Disordered" evidence="5">
    <location>
        <begin position="30"/>
        <end position="647"/>
    </location>
</feature>
<dbReference type="InterPro" id="IPR011051">
    <property type="entry name" value="RmlC_Cupin_sf"/>
</dbReference>
<feature type="domain" description="Mif2 N-terminal" evidence="7">
    <location>
        <begin position="12"/>
        <end position="146"/>
    </location>
</feature>
<comment type="similarity">
    <text evidence="2">Belongs to the CENP-C/MIF2 family.</text>
</comment>
<dbReference type="GO" id="GO:0051455">
    <property type="term" value="P:spindle attachment to meiosis I kinetochore"/>
    <property type="evidence" value="ECO:0007669"/>
    <property type="project" value="TreeGrafter"/>
</dbReference>
<dbReference type="STRING" id="341454.A0A4S2ML78"/>
<dbReference type="PANTHER" id="PTHR16684:SF11">
    <property type="entry name" value="CENTROMERE PROTEIN C"/>
    <property type="match status" value="1"/>
</dbReference>
<gene>
    <name evidence="8" type="ORF">EX30DRAFT_374400</name>
</gene>
<dbReference type="Pfam" id="PF15624">
    <property type="entry name" value="Mif2_N"/>
    <property type="match status" value="1"/>
</dbReference>
<evidence type="ECO:0008006" key="10">
    <source>
        <dbReference type="Google" id="ProtNLM"/>
    </source>
</evidence>
<feature type="compositionally biased region" description="Low complexity" evidence="5">
    <location>
        <begin position="172"/>
        <end position="185"/>
    </location>
</feature>
<name>A0A4S2ML78_9PEZI</name>
<dbReference type="InterPro" id="IPR028386">
    <property type="entry name" value="CENP-C/Mif2/cnp3"/>
</dbReference>
<reference evidence="8 9" key="1">
    <citation type="submission" date="2019-04" db="EMBL/GenBank/DDBJ databases">
        <title>Comparative genomics and transcriptomics to analyze fruiting body development in filamentous ascomycetes.</title>
        <authorList>
            <consortium name="DOE Joint Genome Institute"/>
            <person name="Lutkenhaus R."/>
            <person name="Traeger S."/>
            <person name="Breuer J."/>
            <person name="Kuo A."/>
            <person name="Lipzen A."/>
            <person name="Pangilinan J."/>
            <person name="Dilworth D."/>
            <person name="Sandor L."/>
            <person name="Poggeler S."/>
            <person name="Barry K."/>
            <person name="Grigoriev I.V."/>
            <person name="Nowrousian M."/>
        </authorList>
    </citation>
    <scope>NUCLEOTIDE SEQUENCE [LARGE SCALE GENOMIC DNA]</scope>
    <source>
        <strain evidence="8 9">CBS 389.68</strain>
    </source>
</reference>
<feature type="compositionally biased region" description="Basic residues" evidence="5">
    <location>
        <begin position="442"/>
        <end position="454"/>
    </location>
</feature>
<accession>A0A4S2ML78</accession>
<dbReference type="Pfam" id="PF11699">
    <property type="entry name" value="CENP-C_C"/>
    <property type="match status" value="1"/>
</dbReference>